<reference evidence="8 9" key="1">
    <citation type="submission" date="2018-07" db="EMBL/GenBank/DDBJ databases">
        <title>Genome sequence of Rhodococcus rhodnii ATCC 35071 from Rhodnius prolixus.</title>
        <authorList>
            <person name="Patel V."/>
            <person name="Vogel K.J."/>
        </authorList>
    </citation>
    <scope>NUCLEOTIDE SEQUENCE [LARGE SCALE GENOMIC DNA]</scope>
    <source>
        <strain evidence="8 9">ATCC 35071</strain>
    </source>
</reference>
<gene>
    <name evidence="8" type="ORF">DW322_00035</name>
    <name evidence="7" type="ORF">DW322_21550</name>
</gene>
<protein>
    <submittedName>
        <fullName evidence="8">Site-specific integrase</fullName>
    </submittedName>
</protein>
<organism evidence="8 9">
    <name type="scientific">Rhodococcus rhodnii</name>
    <dbReference type="NCBI Taxonomy" id="38312"/>
    <lineage>
        <taxon>Bacteria</taxon>
        <taxon>Bacillati</taxon>
        <taxon>Actinomycetota</taxon>
        <taxon>Actinomycetes</taxon>
        <taxon>Mycobacteriales</taxon>
        <taxon>Nocardiaceae</taxon>
        <taxon>Rhodococcus</taxon>
    </lineage>
</organism>
<feature type="domain" description="Tyr recombinase" evidence="5">
    <location>
        <begin position="192"/>
        <end position="411"/>
    </location>
</feature>
<keyword evidence="2 4" id="KW-0238">DNA-binding</keyword>
<evidence type="ECO:0000313" key="7">
    <source>
        <dbReference type="EMBL" id="TXG88271.1"/>
    </source>
</evidence>
<comment type="similarity">
    <text evidence="1">Belongs to the 'phage' integrase family.</text>
</comment>
<dbReference type="InterPro" id="IPR011010">
    <property type="entry name" value="DNA_brk_join_enz"/>
</dbReference>
<comment type="caution">
    <text evidence="8">The sequence shown here is derived from an EMBL/GenBank/DDBJ whole genome shotgun (WGS) entry which is preliminary data.</text>
</comment>
<dbReference type="PROSITE" id="PS51898">
    <property type="entry name" value="TYR_RECOMBINASE"/>
    <property type="match status" value="1"/>
</dbReference>
<dbReference type="GO" id="GO:0006310">
    <property type="term" value="P:DNA recombination"/>
    <property type="evidence" value="ECO:0007669"/>
    <property type="project" value="UniProtKB-KW"/>
</dbReference>
<evidence type="ECO:0000313" key="9">
    <source>
        <dbReference type="Proteomes" id="UP000471120"/>
    </source>
</evidence>
<dbReference type="SUPFAM" id="SSF56349">
    <property type="entry name" value="DNA breaking-rejoining enzymes"/>
    <property type="match status" value="1"/>
</dbReference>
<dbReference type="EMBL" id="QRCM01000003">
    <property type="protein sequence ID" value="TXG88271.1"/>
    <property type="molecule type" value="Genomic_DNA"/>
</dbReference>
<dbReference type="EMBL" id="QRCM01000001">
    <property type="protein sequence ID" value="TXG88925.1"/>
    <property type="molecule type" value="Genomic_DNA"/>
</dbReference>
<accession>A0A6P2C8R3</accession>
<evidence type="ECO:0000256" key="2">
    <source>
        <dbReference type="ARBA" id="ARBA00023125"/>
    </source>
</evidence>
<dbReference type="Pfam" id="PF00589">
    <property type="entry name" value="Phage_integrase"/>
    <property type="match status" value="1"/>
</dbReference>
<name>A0A6P2C8R3_9NOCA</name>
<dbReference type="PROSITE" id="PS51900">
    <property type="entry name" value="CB"/>
    <property type="match status" value="1"/>
</dbReference>
<evidence type="ECO:0000259" key="6">
    <source>
        <dbReference type="PROSITE" id="PS51900"/>
    </source>
</evidence>
<keyword evidence="3" id="KW-0233">DNA recombination</keyword>
<dbReference type="InterPro" id="IPR002104">
    <property type="entry name" value="Integrase_catalytic"/>
</dbReference>
<dbReference type="PANTHER" id="PTHR30349:SF64">
    <property type="entry name" value="PROPHAGE INTEGRASE INTD-RELATED"/>
    <property type="match status" value="1"/>
</dbReference>
<evidence type="ECO:0000256" key="3">
    <source>
        <dbReference type="ARBA" id="ARBA00023172"/>
    </source>
</evidence>
<dbReference type="PANTHER" id="PTHR30349">
    <property type="entry name" value="PHAGE INTEGRASE-RELATED"/>
    <property type="match status" value="1"/>
</dbReference>
<dbReference type="Gene3D" id="1.10.150.130">
    <property type="match status" value="1"/>
</dbReference>
<evidence type="ECO:0000256" key="4">
    <source>
        <dbReference type="PROSITE-ProRule" id="PRU01248"/>
    </source>
</evidence>
<dbReference type="GO" id="GO:0003677">
    <property type="term" value="F:DNA binding"/>
    <property type="evidence" value="ECO:0007669"/>
    <property type="project" value="UniProtKB-UniRule"/>
</dbReference>
<dbReference type="InterPro" id="IPR050090">
    <property type="entry name" value="Tyrosine_recombinase_XerCD"/>
</dbReference>
<evidence type="ECO:0000256" key="1">
    <source>
        <dbReference type="ARBA" id="ARBA00008857"/>
    </source>
</evidence>
<dbReference type="InterPro" id="IPR010998">
    <property type="entry name" value="Integrase_recombinase_N"/>
</dbReference>
<evidence type="ECO:0000259" key="5">
    <source>
        <dbReference type="PROSITE" id="PS51898"/>
    </source>
</evidence>
<sequence>MFVTRCTSIQLDTSPTVVGVSTIWTVARSGESTMAWTRQLPSGRYQGLYRDTAGKIRSAGSFPRKKQALGKAVAEEDRERALPTDARAKRITWGDWESEWLAVRGVARGTRLRDESRLRLHVEPRWEDVKLRDITRQSVQAWLTDLEVESELSPSSVVKCYHLLSSSMKAAVGARLIAESPCAGVVLPDDGEHVDRVIDDWEIAEITHELNGPDRIAVQLLHTTGMRLGEALALHFESVDLVHRTAFVSRSWDPIGQIIKPTKNYQNRGVPLSAALVRTLRDELTARGPGRPAPVEYHRRSRAQSGLVLQGHRAIAGVTGRPMDGDNLRRRWNAAIRNANARLKAQAAAAGTEPQIIKSARLHDLRHTYASRLVRAGVSLYEVKTLLGHKSIKTTERYAHLAPGQWDGVRAVLNQHGSTPVGYGVRAAGNAAT</sequence>
<dbReference type="Proteomes" id="UP000471120">
    <property type="component" value="Unassembled WGS sequence"/>
</dbReference>
<dbReference type="InterPro" id="IPR013762">
    <property type="entry name" value="Integrase-like_cat_sf"/>
</dbReference>
<dbReference type="InterPro" id="IPR044068">
    <property type="entry name" value="CB"/>
</dbReference>
<dbReference type="CDD" id="cd00796">
    <property type="entry name" value="INT_Rci_Hp1_C"/>
    <property type="match status" value="1"/>
</dbReference>
<dbReference type="AlphaFoldDB" id="A0A6P2C8R3"/>
<dbReference type="GO" id="GO:0015074">
    <property type="term" value="P:DNA integration"/>
    <property type="evidence" value="ECO:0007669"/>
    <property type="project" value="InterPro"/>
</dbReference>
<dbReference type="Gene3D" id="1.10.443.10">
    <property type="entry name" value="Intergrase catalytic core"/>
    <property type="match status" value="1"/>
</dbReference>
<proteinExistence type="inferred from homology"/>
<evidence type="ECO:0000313" key="8">
    <source>
        <dbReference type="EMBL" id="TXG88925.1"/>
    </source>
</evidence>
<feature type="domain" description="Core-binding (CB)" evidence="6">
    <location>
        <begin position="91"/>
        <end position="172"/>
    </location>
</feature>